<protein>
    <submittedName>
        <fullName evidence="2">Uncharacterized protein</fullName>
    </submittedName>
</protein>
<dbReference type="RefSeq" id="WP_166273343.1">
    <property type="nucleotide sequence ID" value="NZ_JAAFGS010000002.1"/>
</dbReference>
<name>A0ABX0F4Y2_9BACL</name>
<gene>
    <name evidence="2" type="ORF">GYN08_06720</name>
</gene>
<feature type="transmembrane region" description="Helical" evidence="1">
    <location>
        <begin position="38"/>
        <end position="58"/>
    </location>
</feature>
<sequence length="237" mass="26505">MDGRHSAEVNERLELEKERKAAAPSAPSALAQLLRTRAGLALLAAVLLLAGALAYAWAQMLHYREVSRIFYGESVGDMASAADSVIGLIETTPEGVPVVGLKESYPAWQLRQLGHEQFELRDAYWNLYSLFSRPGENELVNPEFFIRSYPSTTYLPPANGAEDEVPADDALIVPDERQRAALEELYAVSLDIRRLALEGGYEAYNAPRPEKWTRGFLTNMTERNRDHLGNPQFRIAE</sequence>
<keyword evidence="1" id="KW-1133">Transmembrane helix</keyword>
<evidence type="ECO:0000313" key="2">
    <source>
        <dbReference type="EMBL" id="NGZ75004.1"/>
    </source>
</evidence>
<keyword evidence="1" id="KW-0472">Membrane</keyword>
<dbReference type="EMBL" id="JAAFGS010000002">
    <property type="protein sequence ID" value="NGZ75004.1"/>
    <property type="molecule type" value="Genomic_DNA"/>
</dbReference>
<organism evidence="2 3">
    <name type="scientific">Saccharibacillus alkalitolerans</name>
    <dbReference type="NCBI Taxonomy" id="2705290"/>
    <lineage>
        <taxon>Bacteria</taxon>
        <taxon>Bacillati</taxon>
        <taxon>Bacillota</taxon>
        <taxon>Bacilli</taxon>
        <taxon>Bacillales</taxon>
        <taxon>Paenibacillaceae</taxon>
        <taxon>Saccharibacillus</taxon>
    </lineage>
</organism>
<keyword evidence="1" id="KW-0812">Transmembrane</keyword>
<reference evidence="2 3" key="1">
    <citation type="submission" date="2020-01" db="EMBL/GenBank/DDBJ databases">
        <title>Polyphasic characterisation and genomic insights into a novel alkali tolerant bacterium VR-M41.</title>
        <authorList>
            <person name="Vemuluri V.R."/>
        </authorList>
    </citation>
    <scope>NUCLEOTIDE SEQUENCE [LARGE SCALE GENOMIC DNA]</scope>
    <source>
        <strain evidence="2 3">VR-M41</strain>
    </source>
</reference>
<proteinExistence type="predicted"/>
<dbReference type="Proteomes" id="UP000800303">
    <property type="component" value="Unassembled WGS sequence"/>
</dbReference>
<comment type="caution">
    <text evidence="2">The sequence shown here is derived from an EMBL/GenBank/DDBJ whole genome shotgun (WGS) entry which is preliminary data.</text>
</comment>
<accession>A0ABX0F4Y2</accession>
<evidence type="ECO:0000313" key="3">
    <source>
        <dbReference type="Proteomes" id="UP000800303"/>
    </source>
</evidence>
<evidence type="ECO:0000256" key="1">
    <source>
        <dbReference type="SAM" id="Phobius"/>
    </source>
</evidence>
<keyword evidence="3" id="KW-1185">Reference proteome</keyword>